<feature type="compositionally biased region" description="Polar residues" evidence="8">
    <location>
        <begin position="93"/>
        <end position="107"/>
    </location>
</feature>
<keyword evidence="6 7" id="KW-0687">Ribonucleoprotein</keyword>
<keyword evidence="4 7" id="KW-0694">RNA-binding</keyword>
<keyword evidence="3 7" id="KW-0963">Cytoplasm</keyword>
<evidence type="ECO:0000256" key="2">
    <source>
        <dbReference type="ARBA" id="ARBA00010349"/>
    </source>
</evidence>
<feature type="compositionally biased region" description="Basic residues" evidence="8">
    <location>
        <begin position="215"/>
        <end position="238"/>
    </location>
</feature>
<evidence type="ECO:0000313" key="9">
    <source>
        <dbReference type="EMBL" id="SCZ98963.1"/>
    </source>
</evidence>
<dbReference type="STRING" id="289078.A0A2X0LRS2"/>
<evidence type="ECO:0000256" key="1">
    <source>
        <dbReference type="ARBA" id="ARBA00004496"/>
    </source>
</evidence>
<comment type="subunit">
    <text evidence="7">Component of a fungal signal recognition particle (SRP) complex that consists of a 7SL RNA molecule (scR1) and at least six protein subunits: SRP72, SRP68, SRP54, SEC65, SRP21 and SRP14.</text>
</comment>
<evidence type="ECO:0000256" key="8">
    <source>
        <dbReference type="SAM" id="MobiDB-lite"/>
    </source>
</evidence>
<feature type="compositionally biased region" description="Basic residues" evidence="8">
    <location>
        <begin position="154"/>
        <end position="164"/>
    </location>
</feature>
<dbReference type="Proteomes" id="UP000249723">
    <property type="component" value="Unassembled WGS sequence"/>
</dbReference>
<dbReference type="GO" id="GO:0005786">
    <property type="term" value="C:signal recognition particle, endoplasmic reticulum targeting"/>
    <property type="evidence" value="ECO:0007669"/>
    <property type="project" value="UniProtKB-UniRule"/>
</dbReference>
<dbReference type="SUPFAM" id="SSF54762">
    <property type="entry name" value="Signal recognition particle alu RNA binding heterodimer, SRP9/14"/>
    <property type="match status" value="1"/>
</dbReference>
<dbReference type="EMBL" id="FMWP01000096">
    <property type="protein sequence ID" value="SCZ98963.1"/>
    <property type="molecule type" value="Genomic_DNA"/>
</dbReference>
<comment type="similarity">
    <text evidence="2 7">Belongs to the SRP14 family.</text>
</comment>
<feature type="region of interest" description="Disordered" evidence="8">
    <location>
        <begin position="1"/>
        <end position="38"/>
    </location>
</feature>
<feature type="region of interest" description="Disordered" evidence="8">
    <location>
        <begin position="85"/>
        <end position="125"/>
    </location>
</feature>
<gene>
    <name evidence="9" type="ORF">BZ3500_MVSOF-1268-A1-R1_CHR3-1G05735</name>
</gene>
<dbReference type="Gene3D" id="3.30.720.10">
    <property type="entry name" value="Signal recognition particle alu RNA binding heterodimer, srp9/1"/>
    <property type="match status" value="1"/>
</dbReference>
<evidence type="ECO:0000256" key="7">
    <source>
        <dbReference type="RuleBase" id="RU368100"/>
    </source>
</evidence>
<evidence type="ECO:0000256" key="4">
    <source>
        <dbReference type="ARBA" id="ARBA00022884"/>
    </source>
</evidence>
<feature type="compositionally biased region" description="Low complexity" evidence="8">
    <location>
        <begin position="180"/>
        <end position="189"/>
    </location>
</feature>
<dbReference type="GO" id="GO:0030942">
    <property type="term" value="F:endoplasmic reticulum signal peptide binding"/>
    <property type="evidence" value="ECO:0007669"/>
    <property type="project" value="UniProtKB-UniRule"/>
</dbReference>
<proteinExistence type="inferred from homology"/>
<comment type="function">
    <text evidence="7">Component of the signal recognition particle (SRP) complex, a ribonucleoprotein complex that mediates the cotranslational targeting of secretory and membrane proteins to the endoplasmic reticulum (ER).</text>
</comment>
<feature type="compositionally biased region" description="Low complexity" evidence="8">
    <location>
        <begin position="165"/>
        <end position="174"/>
    </location>
</feature>
<evidence type="ECO:0000256" key="3">
    <source>
        <dbReference type="ARBA" id="ARBA00022490"/>
    </source>
</evidence>
<dbReference type="PANTHER" id="PTHR12013">
    <property type="entry name" value="SIGNAL RECOGNITION PARTICLE 14 KD PROTEIN"/>
    <property type="match status" value="1"/>
</dbReference>
<accession>A0A2X0LRS2</accession>
<comment type="subcellular location">
    <subcellularLocation>
        <location evidence="1 7">Cytoplasm</location>
    </subcellularLocation>
</comment>
<dbReference type="GO" id="GO:0006614">
    <property type="term" value="P:SRP-dependent cotranslational protein targeting to membrane"/>
    <property type="evidence" value="ECO:0007669"/>
    <property type="project" value="UniProtKB-UniRule"/>
</dbReference>
<keyword evidence="10" id="KW-1185">Reference proteome</keyword>
<organism evidence="9 10">
    <name type="scientific">Microbotryum saponariae</name>
    <dbReference type="NCBI Taxonomy" id="289078"/>
    <lineage>
        <taxon>Eukaryota</taxon>
        <taxon>Fungi</taxon>
        <taxon>Dikarya</taxon>
        <taxon>Basidiomycota</taxon>
        <taxon>Pucciniomycotina</taxon>
        <taxon>Microbotryomycetes</taxon>
        <taxon>Microbotryales</taxon>
        <taxon>Microbotryaceae</taxon>
        <taxon>Microbotryum</taxon>
    </lineage>
</organism>
<evidence type="ECO:0000313" key="10">
    <source>
        <dbReference type="Proteomes" id="UP000249723"/>
    </source>
</evidence>
<keyword evidence="5 7" id="KW-0733">Signal recognition particle</keyword>
<feature type="region of interest" description="Disordered" evidence="8">
    <location>
        <begin position="151"/>
        <end position="238"/>
    </location>
</feature>
<dbReference type="Pfam" id="PF02290">
    <property type="entry name" value="SRP14"/>
    <property type="match status" value="1"/>
</dbReference>
<dbReference type="AlphaFoldDB" id="A0A2X0LRS2"/>
<evidence type="ECO:0000256" key="5">
    <source>
        <dbReference type="ARBA" id="ARBA00023135"/>
    </source>
</evidence>
<dbReference type="OrthoDB" id="19209at2759"/>
<reference evidence="10" key="1">
    <citation type="submission" date="2016-10" db="EMBL/GenBank/DDBJ databases">
        <authorList>
            <person name="Jeantristanb JTB J.-T."/>
            <person name="Ricardo R."/>
        </authorList>
    </citation>
    <scope>NUCLEOTIDE SEQUENCE [LARGE SCALE GENOMIC DNA]</scope>
</reference>
<dbReference type="InterPro" id="IPR009018">
    <property type="entry name" value="Signal_recog_particle_SRP9/14"/>
</dbReference>
<name>A0A2X0LRS2_9BASI</name>
<dbReference type="GO" id="GO:0008312">
    <property type="term" value="F:7S RNA binding"/>
    <property type="evidence" value="ECO:0007669"/>
    <property type="project" value="UniProtKB-UniRule"/>
</dbReference>
<dbReference type="InterPro" id="IPR003210">
    <property type="entry name" value="Signal_recog_particle_SRP14"/>
</dbReference>
<protein>
    <recommendedName>
        <fullName evidence="7">Signal recognition particle subunit SRP14</fullName>
    </recommendedName>
    <alternativeName>
        <fullName evidence="7">Signal recognition particle 14 kDa protein</fullName>
    </alternativeName>
</protein>
<sequence length="238" mass="25708">MSLSNEEVSNAGPKLTLHRTPHLTSTCHPPTDLNPTRPPSSLLPAQFLKQLADLFESRKGSKGSVFITMKRMTYATPGEDVTMTNAEAEEAQEGTSAAGRSSSQQQWPCLIRATDGKGKETKRKISTIVAPEDRATWSTAYGALLKASFSTLRPKQKKKTKKVKATTTGAAKGSSGKEGAGTATSSSAGKGKKSTVQPSRVLTKITGARRGAGVSKRRKLLERRKREVKRAWARRRDA</sequence>
<evidence type="ECO:0000256" key="6">
    <source>
        <dbReference type="ARBA" id="ARBA00023274"/>
    </source>
</evidence>